<comment type="similarity">
    <text evidence="1">Belongs to the metallo-dependent hydrolases superfamily.</text>
</comment>
<keyword evidence="3" id="KW-0614">Plasmid</keyword>
<dbReference type="KEGG" id="paby:Ga0080574_TMP4953"/>
<organism evidence="3 4">
    <name type="scientific">Salipiger abyssi</name>
    <dbReference type="NCBI Taxonomy" id="1250539"/>
    <lineage>
        <taxon>Bacteria</taxon>
        <taxon>Pseudomonadati</taxon>
        <taxon>Pseudomonadota</taxon>
        <taxon>Alphaproteobacteria</taxon>
        <taxon>Rhodobacterales</taxon>
        <taxon>Roseobacteraceae</taxon>
        <taxon>Salipiger</taxon>
    </lineage>
</organism>
<dbReference type="InterPro" id="IPR006680">
    <property type="entry name" value="Amidohydro-rel"/>
</dbReference>
<name>A0A1P8V0U1_9RHOB</name>
<feature type="domain" description="Amidohydrolase-related" evidence="2">
    <location>
        <begin position="123"/>
        <end position="332"/>
    </location>
</feature>
<dbReference type="RefSeq" id="WP_076706180.1">
    <property type="nucleotide sequence ID" value="NZ_CP015095.1"/>
</dbReference>
<sequence>MTKRLEGRDEEILEPDLPIVDPHHHLFERKGVRYMLDECLDDMRAGHNVVASVYVETGAFMRRDGPEVLRPLGEIEFANGIGAMCSGTEYEGPQVCAGIVGKADLRLGEQVGWLFDRALAVAPERFRGIRQISMDHPSDLPYRYFSTGRPPQGLYHHPKFREGFAQLAARGLSYDATGFHLQLPDIGDLADAFPDTPIVVNHMTIAMGLEMSPDERQALFADWRDKLAEVAKRPNVACKVGGLGMPVWGFGFETRADVVGSEELADVWRPYVETAIGLFGAERCMMESNFPPDAFSCGYVPLWNALKRITAGCSEEEKAALYSGTAARVYRLGV</sequence>
<evidence type="ECO:0000313" key="3">
    <source>
        <dbReference type="EMBL" id="APZ55235.1"/>
    </source>
</evidence>
<dbReference type="Gene3D" id="3.20.20.140">
    <property type="entry name" value="Metal-dependent hydrolases"/>
    <property type="match status" value="1"/>
</dbReference>
<dbReference type="GO" id="GO:0016787">
    <property type="term" value="F:hydrolase activity"/>
    <property type="evidence" value="ECO:0007669"/>
    <property type="project" value="UniProtKB-KW"/>
</dbReference>
<dbReference type="OrthoDB" id="9787654at2"/>
<evidence type="ECO:0000259" key="2">
    <source>
        <dbReference type="Pfam" id="PF04909"/>
    </source>
</evidence>
<dbReference type="InterPro" id="IPR032466">
    <property type="entry name" value="Metal_Hydrolase"/>
</dbReference>
<gene>
    <name evidence="3" type="ORF">Ga0080574_TMP4953</name>
</gene>
<dbReference type="Proteomes" id="UP000187059">
    <property type="component" value="Plasmid pPABY4"/>
</dbReference>
<geneLocation type="plasmid" evidence="4">
    <name>ppaby4</name>
</geneLocation>
<dbReference type="AlphaFoldDB" id="A0A1P8V0U1"/>
<evidence type="ECO:0000256" key="1">
    <source>
        <dbReference type="ARBA" id="ARBA00038310"/>
    </source>
</evidence>
<dbReference type="EMBL" id="CP015095">
    <property type="protein sequence ID" value="APZ55235.1"/>
    <property type="molecule type" value="Genomic_DNA"/>
</dbReference>
<dbReference type="PANTHER" id="PTHR43569:SF1">
    <property type="entry name" value="BLL3371 PROTEIN"/>
    <property type="match status" value="1"/>
</dbReference>
<dbReference type="InterPro" id="IPR052350">
    <property type="entry name" value="Metallo-dep_Lactonases"/>
</dbReference>
<accession>A0A1P8V0U1</accession>
<proteinExistence type="inferred from homology"/>
<dbReference type="Pfam" id="PF04909">
    <property type="entry name" value="Amidohydro_2"/>
    <property type="match status" value="1"/>
</dbReference>
<evidence type="ECO:0000313" key="4">
    <source>
        <dbReference type="Proteomes" id="UP000187059"/>
    </source>
</evidence>
<keyword evidence="4" id="KW-1185">Reference proteome</keyword>
<dbReference type="SUPFAM" id="SSF51556">
    <property type="entry name" value="Metallo-dependent hydrolases"/>
    <property type="match status" value="1"/>
</dbReference>
<protein>
    <submittedName>
        <fullName evidence="3">Putative TIM-barrel fold metal-dependent hydrolase</fullName>
    </submittedName>
</protein>
<reference evidence="3 4" key="1">
    <citation type="submission" date="2016-04" db="EMBL/GenBank/DDBJ databases">
        <title>Deep-sea bacteria in the southern Pacific.</title>
        <authorList>
            <person name="Tang K."/>
        </authorList>
    </citation>
    <scope>NUCLEOTIDE SEQUENCE [LARGE SCALE GENOMIC DNA]</scope>
    <source>
        <strain evidence="3 4">JLT2014</strain>
        <plasmid evidence="4">ppaby4</plasmid>
    </source>
</reference>
<keyword evidence="3" id="KW-0378">Hydrolase</keyword>
<dbReference type="PANTHER" id="PTHR43569">
    <property type="entry name" value="AMIDOHYDROLASE"/>
    <property type="match status" value="1"/>
</dbReference>